<sequence length="155" mass="18135">MGFEKAAMTAAQEIFKCKIFGCFFHLSQSMFRRVKTRGYLKTYALDDQFRHSFKLVQALAFLPVQDVLVSITILNACILTQRVIPLYSIETWNVFDRVKRRLPRTNNNVENWHSRIQADVRKKMNMLMVVEILRLEQSKSENDYAILSIGEVLKT</sequence>
<dbReference type="EMBL" id="REGN01011207">
    <property type="protein sequence ID" value="RMZ97756.1"/>
    <property type="molecule type" value="Genomic_DNA"/>
</dbReference>
<dbReference type="OrthoDB" id="10029846at2759"/>
<dbReference type="Proteomes" id="UP000276133">
    <property type="component" value="Unassembled WGS sequence"/>
</dbReference>
<organism evidence="1 2">
    <name type="scientific">Brachionus plicatilis</name>
    <name type="common">Marine rotifer</name>
    <name type="synonym">Brachionus muelleri</name>
    <dbReference type="NCBI Taxonomy" id="10195"/>
    <lineage>
        <taxon>Eukaryota</taxon>
        <taxon>Metazoa</taxon>
        <taxon>Spiralia</taxon>
        <taxon>Gnathifera</taxon>
        <taxon>Rotifera</taxon>
        <taxon>Eurotatoria</taxon>
        <taxon>Monogononta</taxon>
        <taxon>Pseudotrocha</taxon>
        <taxon>Ploima</taxon>
        <taxon>Brachionidae</taxon>
        <taxon>Brachionus</taxon>
    </lineage>
</organism>
<protein>
    <submittedName>
        <fullName evidence="1">Mule transposase domain</fullName>
    </submittedName>
</protein>
<keyword evidence="2" id="KW-1185">Reference proteome</keyword>
<evidence type="ECO:0000313" key="2">
    <source>
        <dbReference type="Proteomes" id="UP000276133"/>
    </source>
</evidence>
<evidence type="ECO:0000313" key="1">
    <source>
        <dbReference type="EMBL" id="RMZ97756.1"/>
    </source>
</evidence>
<reference evidence="1 2" key="1">
    <citation type="journal article" date="2018" name="Sci. Rep.">
        <title>Genomic signatures of local adaptation to the degree of environmental predictability in rotifers.</title>
        <authorList>
            <person name="Franch-Gras L."/>
            <person name="Hahn C."/>
            <person name="Garcia-Roger E.M."/>
            <person name="Carmona M.J."/>
            <person name="Serra M."/>
            <person name="Gomez A."/>
        </authorList>
    </citation>
    <scope>NUCLEOTIDE SEQUENCE [LARGE SCALE GENOMIC DNA]</scope>
    <source>
        <strain evidence="1">HYR1</strain>
    </source>
</reference>
<name>A0A3M7PF41_BRAPC</name>
<comment type="caution">
    <text evidence="1">The sequence shown here is derived from an EMBL/GenBank/DDBJ whole genome shotgun (WGS) entry which is preliminary data.</text>
</comment>
<proteinExistence type="predicted"/>
<dbReference type="AlphaFoldDB" id="A0A3M7PF41"/>
<gene>
    <name evidence="1" type="ORF">BpHYR1_037691</name>
</gene>
<accession>A0A3M7PF41</accession>